<evidence type="ECO:0000313" key="2">
    <source>
        <dbReference type="Proteomes" id="UP000789525"/>
    </source>
</evidence>
<comment type="caution">
    <text evidence="1">The sequence shown here is derived from an EMBL/GenBank/DDBJ whole genome shotgun (WGS) entry which is preliminary data.</text>
</comment>
<gene>
    <name evidence="1" type="ORF">ACOLOM_LOCUS3589</name>
</gene>
<organism evidence="1 2">
    <name type="scientific">Acaulospora colombiana</name>
    <dbReference type="NCBI Taxonomy" id="27376"/>
    <lineage>
        <taxon>Eukaryota</taxon>
        <taxon>Fungi</taxon>
        <taxon>Fungi incertae sedis</taxon>
        <taxon>Mucoromycota</taxon>
        <taxon>Glomeromycotina</taxon>
        <taxon>Glomeromycetes</taxon>
        <taxon>Diversisporales</taxon>
        <taxon>Acaulosporaceae</taxon>
        <taxon>Acaulospora</taxon>
    </lineage>
</organism>
<proteinExistence type="predicted"/>
<dbReference type="EMBL" id="CAJVPT010005383">
    <property type="protein sequence ID" value="CAG8519533.1"/>
    <property type="molecule type" value="Genomic_DNA"/>
</dbReference>
<dbReference type="Proteomes" id="UP000789525">
    <property type="component" value="Unassembled WGS sequence"/>
</dbReference>
<protein>
    <submittedName>
        <fullName evidence="1">4830_t:CDS:1</fullName>
    </submittedName>
</protein>
<accession>A0ACA9LAC0</accession>
<name>A0ACA9LAC0_9GLOM</name>
<reference evidence="1" key="1">
    <citation type="submission" date="2021-06" db="EMBL/GenBank/DDBJ databases">
        <authorList>
            <person name="Kallberg Y."/>
            <person name="Tangrot J."/>
            <person name="Rosling A."/>
        </authorList>
    </citation>
    <scope>NUCLEOTIDE SEQUENCE</scope>
    <source>
        <strain evidence="1">CL356</strain>
    </source>
</reference>
<evidence type="ECO:0000313" key="1">
    <source>
        <dbReference type="EMBL" id="CAG8519533.1"/>
    </source>
</evidence>
<keyword evidence="2" id="KW-1185">Reference proteome</keyword>
<sequence>MDSTTATPESQGISYLGSIALLVSSITGPGLVTTSLLLCEASSAIDGNDKFQRKIEFSHLTAILVTNKRTRLIIQLFLFVSLQSVNIASILLSAQSMDTVLISLFGKTCGLGIYPESGFYCVYQQGDFNSPFGTNYMVATLGFLITLVMVMPLSIFSLSDNIKVQIASLFGLVFIFCGWLVTFFKQGLKTSYVPLIGENMSDVIGTVIFNYAFITTVPSWVNDLRPNVSIRKSVWYSNLIATTGYILLGVVGGMAFQINPTSDIIAVMNESNQKNWLTTASTYVFPVAVLITTEVKRQASVRSARSIKDWIGIQTIAKEISRDTTDASLGILNGNNIDDSATNPDLRVLDVDDSGCLIISTLPPPSQGNPERRVVSAPPVPTSRKFESVCEDSNSRYIARSLQSIPILNRITSNRRRVSPPPSTEINSQRTSIPTIVLCEEGGHQDVIVETDRSSSEHSKSEKSDSFVFEIPPERFKAFPVSAKKRLWITYICSAGALLTVISVILYDLIETVLGNDVFD</sequence>